<dbReference type="SUPFAM" id="SSF46626">
    <property type="entry name" value="Cytochrome c"/>
    <property type="match status" value="1"/>
</dbReference>
<comment type="caution">
    <text evidence="2">The sequence shown here is derived from an EMBL/GenBank/DDBJ whole genome shotgun (WGS) entry which is preliminary data.</text>
</comment>
<evidence type="ECO:0000313" key="2">
    <source>
        <dbReference type="EMBL" id="MBT1072183.1"/>
    </source>
</evidence>
<organism evidence="2 3">
    <name type="scientific">Pelotalea chapellei</name>
    <dbReference type="NCBI Taxonomy" id="44671"/>
    <lineage>
        <taxon>Bacteria</taxon>
        <taxon>Pseudomonadati</taxon>
        <taxon>Thermodesulfobacteriota</taxon>
        <taxon>Desulfuromonadia</taxon>
        <taxon>Geobacterales</taxon>
        <taxon>Geobacteraceae</taxon>
        <taxon>Pelotalea</taxon>
    </lineage>
</organism>
<dbReference type="EMBL" id="JAHDYS010000008">
    <property type="protein sequence ID" value="MBT1072183.1"/>
    <property type="molecule type" value="Genomic_DNA"/>
</dbReference>
<accession>A0ABS5U925</accession>
<keyword evidence="1" id="KW-0732">Signal</keyword>
<name>A0ABS5U925_9BACT</name>
<sequence length="85" mass="8750">MFTRSKRFLTVCSVASLLVTGFASAGSAASAQSWSLYNQSCFACHGISKQGKSPFAIQNAVNNVVSMSSMKSLAAGQIAAIAAGR</sequence>
<feature type="signal peptide" evidence="1">
    <location>
        <begin position="1"/>
        <end position="25"/>
    </location>
</feature>
<dbReference type="InterPro" id="IPR036909">
    <property type="entry name" value="Cyt_c-like_dom_sf"/>
</dbReference>
<evidence type="ECO:0008006" key="4">
    <source>
        <dbReference type="Google" id="ProtNLM"/>
    </source>
</evidence>
<dbReference type="RefSeq" id="WP_214298791.1">
    <property type="nucleotide sequence ID" value="NZ_JAHDYS010000008.1"/>
</dbReference>
<reference evidence="2 3" key="1">
    <citation type="submission" date="2021-05" db="EMBL/GenBank/DDBJ databases">
        <title>The draft genome of Geobacter chapellei DSM 13688.</title>
        <authorList>
            <person name="Xu Z."/>
            <person name="Masuda Y."/>
            <person name="Itoh H."/>
            <person name="Senoo K."/>
        </authorList>
    </citation>
    <scope>NUCLEOTIDE SEQUENCE [LARGE SCALE GENOMIC DNA]</scope>
    <source>
        <strain evidence="2 3">DSM 13688</strain>
    </source>
</reference>
<evidence type="ECO:0000313" key="3">
    <source>
        <dbReference type="Proteomes" id="UP000784128"/>
    </source>
</evidence>
<evidence type="ECO:0000256" key="1">
    <source>
        <dbReference type="SAM" id="SignalP"/>
    </source>
</evidence>
<proteinExistence type="predicted"/>
<gene>
    <name evidence="2" type="ORF">KJB30_10335</name>
</gene>
<feature type="chain" id="PRO_5047212572" description="Cytochrome c domain-containing protein" evidence="1">
    <location>
        <begin position="26"/>
        <end position="85"/>
    </location>
</feature>
<keyword evidence="3" id="KW-1185">Reference proteome</keyword>
<protein>
    <recommendedName>
        <fullName evidence="4">Cytochrome c domain-containing protein</fullName>
    </recommendedName>
</protein>
<dbReference type="Proteomes" id="UP000784128">
    <property type="component" value="Unassembled WGS sequence"/>
</dbReference>